<dbReference type="EMBL" id="JABFUD020000003">
    <property type="protein sequence ID" value="KAI5082496.1"/>
    <property type="molecule type" value="Genomic_DNA"/>
</dbReference>
<feature type="transmembrane region" description="Helical" evidence="1">
    <location>
        <begin position="6"/>
        <end position="25"/>
    </location>
</feature>
<keyword evidence="3" id="KW-1185">Reference proteome</keyword>
<proteinExistence type="predicted"/>
<protein>
    <submittedName>
        <fullName evidence="2">Uncharacterized protein</fullName>
    </submittedName>
</protein>
<sequence length="174" mass="19989">MQRLKSYFFLAGVTLSSFCFTLFAYRTFYNNRKKKLLAMQSAAANAIDKKKVELEITIDHGHLEWITQCTSEFGLPSIDKALRILLTYAQQVADETLIFEQVRCNFCKDKNKFTKKYNVDMAHDKYLDDMVSKHKLASKDKAVRIIVDYAISSDDKATIFGVKRCSHGDTCKNC</sequence>
<gene>
    <name evidence="2" type="ORF">GOP47_0002239</name>
</gene>
<dbReference type="OrthoDB" id="1898426at2759"/>
<accession>A0A9D4ZQT6</accession>
<keyword evidence="1" id="KW-0472">Membrane</keyword>
<evidence type="ECO:0000313" key="2">
    <source>
        <dbReference type="EMBL" id="KAI5082496.1"/>
    </source>
</evidence>
<dbReference type="Proteomes" id="UP000886520">
    <property type="component" value="Chromosome 2"/>
</dbReference>
<name>A0A9D4ZQT6_ADICA</name>
<evidence type="ECO:0000256" key="1">
    <source>
        <dbReference type="SAM" id="Phobius"/>
    </source>
</evidence>
<keyword evidence="1" id="KW-1133">Transmembrane helix</keyword>
<keyword evidence="1" id="KW-0812">Transmembrane</keyword>
<dbReference type="AlphaFoldDB" id="A0A9D4ZQT6"/>
<evidence type="ECO:0000313" key="3">
    <source>
        <dbReference type="Proteomes" id="UP000886520"/>
    </source>
</evidence>
<comment type="caution">
    <text evidence="2">The sequence shown here is derived from an EMBL/GenBank/DDBJ whole genome shotgun (WGS) entry which is preliminary data.</text>
</comment>
<organism evidence="2 3">
    <name type="scientific">Adiantum capillus-veneris</name>
    <name type="common">Maidenhair fern</name>
    <dbReference type="NCBI Taxonomy" id="13818"/>
    <lineage>
        <taxon>Eukaryota</taxon>
        <taxon>Viridiplantae</taxon>
        <taxon>Streptophyta</taxon>
        <taxon>Embryophyta</taxon>
        <taxon>Tracheophyta</taxon>
        <taxon>Polypodiopsida</taxon>
        <taxon>Polypodiidae</taxon>
        <taxon>Polypodiales</taxon>
        <taxon>Pteridineae</taxon>
        <taxon>Pteridaceae</taxon>
        <taxon>Vittarioideae</taxon>
        <taxon>Adiantum</taxon>
    </lineage>
</organism>
<reference evidence="2" key="1">
    <citation type="submission" date="2021-01" db="EMBL/GenBank/DDBJ databases">
        <title>Adiantum capillus-veneris genome.</title>
        <authorList>
            <person name="Fang Y."/>
            <person name="Liao Q."/>
        </authorList>
    </citation>
    <scope>NUCLEOTIDE SEQUENCE</scope>
    <source>
        <strain evidence="2">H3</strain>
        <tissue evidence="2">Leaf</tissue>
    </source>
</reference>